<dbReference type="EMBL" id="GG662502">
    <property type="protein sequence ID" value="EWS72310.1"/>
    <property type="molecule type" value="Genomic_DNA"/>
</dbReference>
<evidence type="ECO:0000313" key="1">
    <source>
        <dbReference type="EMBL" id="EWS72310.1"/>
    </source>
</evidence>
<reference evidence="2" key="1">
    <citation type="journal article" date="2006" name="PLoS Biol.">
        <title>Macronuclear genome sequence of the ciliate Tetrahymena thermophila, a model eukaryote.</title>
        <authorList>
            <person name="Eisen J.A."/>
            <person name="Coyne R.S."/>
            <person name="Wu M."/>
            <person name="Wu D."/>
            <person name="Thiagarajan M."/>
            <person name="Wortman J.R."/>
            <person name="Badger J.H."/>
            <person name="Ren Q."/>
            <person name="Amedeo P."/>
            <person name="Jones K.M."/>
            <person name="Tallon L.J."/>
            <person name="Delcher A.L."/>
            <person name="Salzberg S.L."/>
            <person name="Silva J.C."/>
            <person name="Haas B.J."/>
            <person name="Majoros W.H."/>
            <person name="Farzad M."/>
            <person name="Carlton J.M."/>
            <person name="Smith R.K. Jr."/>
            <person name="Garg J."/>
            <person name="Pearlman R.E."/>
            <person name="Karrer K.M."/>
            <person name="Sun L."/>
            <person name="Manning G."/>
            <person name="Elde N.C."/>
            <person name="Turkewitz A.P."/>
            <person name="Asai D.J."/>
            <person name="Wilkes D.E."/>
            <person name="Wang Y."/>
            <person name="Cai H."/>
            <person name="Collins K."/>
            <person name="Stewart B.A."/>
            <person name="Lee S.R."/>
            <person name="Wilamowska K."/>
            <person name="Weinberg Z."/>
            <person name="Ruzzo W.L."/>
            <person name="Wloga D."/>
            <person name="Gaertig J."/>
            <person name="Frankel J."/>
            <person name="Tsao C.-C."/>
            <person name="Gorovsky M.A."/>
            <person name="Keeling P.J."/>
            <person name="Waller R.F."/>
            <person name="Patron N.J."/>
            <person name="Cherry J.M."/>
            <person name="Stover N.A."/>
            <person name="Krieger C.J."/>
            <person name="del Toro C."/>
            <person name="Ryder H.F."/>
            <person name="Williamson S.C."/>
            <person name="Barbeau R.A."/>
            <person name="Hamilton E.P."/>
            <person name="Orias E."/>
        </authorList>
    </citation>
    <scope>NUCLEOTIDE SEQUENCE [LARGE SCALE GENOMIC DNA]</scope>
    <source>
        <strain evidence="2">SB210</strain>
    </source>
</reference>
<dbReference type="InParanoid" id="W7WZN5"/>
<accession>W7WZN5</accession>
<keyword evidence="2" id="KW-1185">Reference proteome</keyword>
<sequence>MPSGDICLLASTLTYILTDLLIQQINQSITDSFNILNSRNNQIKQKITQIIGKVFNSAMFISLSNYLSIKKEQTFEDSKFNNQVIFWKKNQQHQIKQIYDQKSFISLNFCNFIMQYRSQIIIYTYLQINSYHSTCLKLIQGIQLQVYSIFNQVIKLFTNHQPNKSDRQTVSLSISFCTIYSESFD</sequence>
<dbReference type="RefSeq" id="XP_012655144.1">
    <property type="nucleotide sequence ID" value="XM_012799690.1"/>
</dbReference>
<dbReference type="KEGG" id="tet:TTHERM_000655569"/>
<dbReference type="Proteomes" id="UP000009168">
    <property type="component" value="Unassembled WGS sequence"/>
</dbReference>
<proteinExistence type="predicted"/>
<dbReference type="AlphaFoldDB" id="W7WZN5"/>
<gene>
    <name evidence="1" type="ORF">TTHERM_000655569</name>
</gene>
<dbReference type="GeneID" id="24440055"/>
<organism evidence="1 2">
    <name type="scientific">Tetrahymena thermophila (strain SB210)</name>
    <dbReference type="NCBI Taxonomy" id="312017"/>
    <lineage>
        <taxon>Eukaryota</taxon>
        <taxon>Sar</taxon>
        <taxon>Alveolata</taxon>
        <taxon>Ciliophora</taxon>
        <taxon>Intramacronucleata</taxon>
        <taxon>Oligohymenophorea</taxon>
        <taxon>Hymenostomatida</taxon>
        <taxon>Tetrahymenina</taxon>
        <taxon>Tetrahymenidae</taxon>
        <taxon>Tetrahymena</taxon>
    </lineage>
</organism>
<protein>
    <submittedName>
        <fullName evidence="1">Uncharacterized protein</fullName>
    </submittedName>
</protein>
<evidence type="ECO:0000313" key="2">
    <source>
        <dbReference type="Proteomes" id="UP000009168"/>
    </source>
</evidence>
<name>W7WZN5_TETTS</name>